<keyword evidence="6" id="KW-0560">Oxidoreductase</keyword>
<keyword evidence="5" id="KW-0521">NADP</keyword>
<dbReference type="PROSITE" id="PS00076">
    <property type="entry name" value="PYRIDINE_REDOX_1"/>
    <property type="match status" value="1"/>
</dbReference>
<feature type="domain" description="FAD/NAD(P)-binding" evidence="10">
    <location>
        <begin position="23"/>
        <end position="81"/>
    </location>
</feature>
<evidence type="ECO:0000256" key="9">
    <source>
        <dbReference type="SAM" id="MobiDB-lite"/>
    </source>
</evidence>
<dbReference type="GO" id="GO:0050660">
    <property type="term" value="F:flavin adenine dinucleotide binding"/>
    <property type="evidence" value="ECO:0007669"/>
    <property type="project" value="TreeGrafter"/>
</dbReference>
<reference evidence="11 12" key="2">
    <citation type="submission" date="2018-12" db="EMBL/GenBank/DDBJ databases">
        <title>Nakamurella antarcticus sp. nov., isolated from Antarctica South Shetland Islands soil.</title>
        <authorList>
            <person name="Peng F."/>
        </authorList>
    </citation>
    <scope>NUCLEOTIDE SEQUENCE [LARGE SCALE GENOMIC DNA]</scope>
    <source>
        <strain evidence="11 12">S14-144</strain>
    </source>
</reference>
<dbReference type="OrthoDB" id="9786503at2"/>
<evidence type="ECO:0000313" key="12">
    <source>
        <dbReference type="Proteomes" id="UP000268084"/>
    </source>
</evidence>
<evidence type="ECO:0000259" key="10">
    <source>
        <dbReference type="Pfam" id="PF07992"/>
    </source>
</evidence>
<dbReference type="EMBL" id="CP034170">
    <property type="protein sequence ID" value="AZI58371.1"/>
    <property type="molecule type" value="Genomic_DNA"/>
</dbReference>
<keyword evidence="4" id="KW-0274">FAD</keyword>
<name>A0A3G8ZXJ6_9ACTN</name>
<evidence type="ECO:0000256" key="6">
    <source>
        <dbReference type="ARBA" id="ARBA00023002"/>
    </source>
</evidence>
<dbReference type="InterPro" id="IPR012999">
    <property type="entry name" value="Pyr_OxRdtase_I_AS"/>
</dbReference>
<dbReference type="PRINTS" id="PR00411">
    <property type="entry name" value="PNDRDTASEI"/>
</dbReference>
<dbReference type="KEGG" id="nak:EH165_09685"/>
<evidence type="ECO:0000256" key="8">
    <source>
        <dbReference type="ARBA" id="ARBA00023284"/>
    </source>
</evidence>
<evidence type="ECO:0000313" key="11">
    <source>
        <dbReference type="EMBL" id="AZI58371.1"/>
    </source>
</evidence>
<dbReference type="InterPro" id="IPR008143">
    <property type="entry name" value="Ala_DH/PNT_CS2"/>
</dbReference>
<proteinExistence type="inferred from homology"/>
<keyword evidence="7" id="KW-1015">Disulfide bond</keyword>
<evidence type="ECO:0000256" key="2">
    <source>
        <dbReference type="ARBA" id="ARBA00007532"/>
    </source>
</evidence>
<evidence type="ECO:0000256" key="4">
    <source>
        <dbReference type="ARBA" id="ARBA00022827"/>
    </source>
</evidence>
<evidence type="ECO:0000256" key="5">
    <source>
        <dbReference type="ARBA" id="ARBA00022857"/>
    </source>
</evidence>
<accession>A0A3G8ZXJ6</accession>
<keyword evidence="8" id="KW-0676">Redox-active center</keyword>
<comment type="similarity">
    <text evidence="2">Belongs to the class-I pyridine nucleotide-disulfide oxidoreductase family.</text>
</comment>
<organism evidence="11 12">
    <name type="scientific">Nakamurella antarctica</name>
    <dbReference type="NCBI Taxonomy" id="1902245"/>
    <lineage>
        <taxon>Bacteria</taxon>
        <taxon>Bacillati</taxon>
        <taxon>Actinomycetota</taxon>
        <taxon>Actinomycetes</taxon>
        <taxon>Nakamurellales</taxon>
        <taxon>Nakamurellaceae</taxon>
        <taxon>Nakamurella</taxon>
    </lineage>
</organism>
<dbReference type="Pfam" id="PF07992">
    <property type="entry name" value="Pyr_redox_2"/>
    <property type="match status" value="1"/>
</dbReference>
<reference evidence="11 12" key="1">
    <citation type="submission" date="2018-11" db="EMBL/GenBank/DDBJ databases">
        <authorList>
            <person name="Da X."/>
        </authorList>
    </citation>
    <scope>NUCLEOTIDE SEQUENCE [LARGE SCALE GENOMIC DNA]</scope>
    <source>
        <strain evidence="11 12">S14-144</strain>
    </source>
</reference>
<dbReference type="PANTHER" id="PTHR43014">
    <property type="entry name" value="MERCURIC REDUCTASE"/>
    <property type="match status" value="1"/>
</dbReference>
<dbReference type="AlphaFoldDB" id="A0A3G8ZXJ6"/>
<feature type="region of interest" description="Disordered" evidence="9">
    <location>
        <begin position="1"/>
        <end position="21"/>
    </location>
</feature>
<keyword evidence="3" id="KW-0285">Flavoprotein</keyword>
<dbReference type="InterPro" id="IPR023753">
    <property type="entry name" value="FAD/NAD-binding_dom"/>
</dbReference>
<dbReference type="InterPro" id="IPR036188">
    <property type="entry name" value="FAD/NAD-bd_sf"/>
</dbReference>
<evidence type="ECO:0000256" key="3">
    <source>
        <dbReference type="ARBA" id="ARBA00022630"/>
    </source>
</evidence>
<sequence>MTAPQTSQNWKSDDPTPPRAGWDLVVIGGGTAGLVAARTAASLGATVMLVERDRPGGDCLWTGCVPSKALIAAAAQVSGRATSEGRGSLALRSCPHMSISVR</sequence>
<dbReference type="PROSITE" id="PS00837">
    <property type="entry name" value="ALADH_PNT_2"/>
    <property type="match status" value="1"/>
</dbReference>
<gene>
    <name evidence="11" type="ORF">EH165_09685</name>
</gene>
<dbReference type="Gene3D" id="3.50.50.60">
    <property type="entry name" value="FAD/NAD(P)-binding domain"/>
    <property type="match status" value="1"/>
</dbReference>
<comment type="cofactor">
    <cofactor evidence="1">
        <name>FAD</name>
        <dbReference type="ChEBI" id="CHEBI:57692"/>
    </cofactor>
</comment>
<feature type="compositionally biased region" description="Polar residues" evidence="9">
    <location>
        <begin position="1"/>
        <end position="10"/>
    </location>
</feature>
<dbReference type="PANTHER" id="PTHR43014:SF2">
    <property type="entry name" value="MERCURIC REDUCTASE"/>
    <property type="match status" value="1"/>
</dbReference>
<dbReference type="GO" id="GO:0003955">
    <property type="term" value="F:NAD(P)H dehydrogenase (quinone) activity"/>
    <property type="evidence" value="ECO:0007669"/>
    <property type="project" value="TreeGrafter"/>
</dbReference>
<evidence type="ECO:0000256" key="7">
    <source>
        <dbReference type="ARBA" id="ARBA00023157"/>
    </source>
</evidence>
<evidence type="ECO:0000256" key="1">
    <source>
        <dbReference type="ARBA" id="ARBA00001974"/>
    </source>
</evidence>
<dbReference type="GO" id="GO:0016668">
    <property type="term" value="F:oxidoreductase activity, acting on a sulfur group of donors, NAD(P) as acceptor"/>
    <property type="evidence" value="ECO:0007669"/>
    <property type="project" value="InterPro"/>
</dbReference>
<protein>
    <submittedName>
        <fullName evidence="11">FAD-dependent oxidoreductase</fullName>
    </submittedName>
</protein>
<dbReference type="SUPFAM" id="SSF51905">
    <property type="entry name" value="FAD/NAD(P)-binding domain"/>
    <property type="match status" value="1"/>
</dbReference>
<keyword evidence="12" id="KW-1185">Reference proteome</keyword>
<dbReference type="Proteomes" id="UP000268084">
    <property type="component" value="Chromosome"/>
</dbReference>